<proteinExistence type="inferred from homology"/>
<dbReference type="OrthoDB" id="9805749at2"/>
<feature type="transmembrane region" description="Helical" evidence="8">
    <location>
        <begin position="98"/>
        <end position="120"/>
    </location>
</feature>
<comment type="similarity">
    <text evidence="2">Belongs to the nucleobase:cation symporter-2 (NCS2) (TC 2.A.40) family.</text>
</comment>
<dbReference type="PANTHER" id="PTHR42810">
    <property type="entry name" value="PURINE PERMEASE C1399.01C-RELATED"/>
    <property type="match status" value="1"/>
</dbReference>
<dbReference type="NCBIfam" id="TIGR00801">
    <property type="entry name" value="ncs2"/>
    <property type="match status" value="1"/>
</dbReference>
<dbReference type="InterPro" id="IPR006042">
    <property type="entry name" value="Xan_ur_permease"/>
</dbReference>
<name>A0A6N8CLD9_9BACI</name>
<feature type="transmembrane region" description="Helical" evidence="8">
    <location>
        <begin position="338"/>
        <end position="362"/>
    </location>
</feature>
<feature type="transmembrane region" description="Helical" evidence="8">
    <location>
        <begin position="374"/>
        <end position="393"/>
    </location>
</feature>
<feature type="transmembrane region" description="Helical" evidence="8">
    <location>
        <begin position="47"/>
        <end position="65"/>
    </location>
</feature>
<evidence type="ECO:0000256" key="1">
    <source>
        <dbReference type="ARBA" id="ARBA00004651"/>
    </source>
</evidence>
<evidence type="ECO:0000256" key="8">
    <source>
        <dbReference type="SAM" id="Phobius"/>
    </source>
</evidence>
<dbReference type="NCBIfam" id="TIGR03173">
    <property type="entry name" value="pbuX"/>
    <property type="match status" value="1"/>
</dbReference>
<gene>
    <name evidence="9" type="ORF">GMB86_01600</name>
</gene>
<dbReference type="GO" id="GO:0005886">
    <property type="term" value="C:plasma membrane"/>
    <property type="evidence" value="ECO:0007669"/>
    <property type="project" value="UniProtKB-SubCell"/>
</dbReference>
<protein>
    <submittedName>
        <fullName evidence="9">Purine permease</fullName>
    </submittedName>
</protein>
<dbReference type="InterPro" id="IPR017588">
    <property type="entry name" value="UacT-like"/>
</dbReference>
<feature type="transmembrane region" description="Helical" evidence="8">
    <location>
        <begin position="167"/>
        <end position="184"/>
    </location>
</feature>
<feature type="transmembrane region" description="Helical" evidence="8">
    <location>
        <begin position="191"/>
        <end position="210"/>
    </location>
</feature>
<dbReference type="InterPro" id="IPR006043">
    <property type="entry name" value="NCS2"/>
</dbReference>
<organism evidence="9 10">
    <name type="scientific">Terrilactibacillus tamarindi</name>
    <dbReference type="NCBI Taxonomy" id="2599694"/>
    <lineage>
        <taxon>Bacteria</taxon>
        <taxon>Bacillati</taxon>
        <taxon>Bacillota</taxon>
        <taxon>Bacilli</taxon>
        <taxon>Bacillales</taxon>
        <taxon>Bacillaceae</taxon>
        <taxon>Terrilactibacillus</taxon>
    </lineage>
</organism>
<feature type="transmembrane region" description="Helical" evidence="8">
    <location>
        <begin position="127"/>
        <end position="147"/>
    </location>
</feature>
<feature type="transmembrane region" description="Helical" evidence="8">
    <location>
        <begin position="238"/>
        <end position="260"/>
    </location>
</feature>
<keyword evidence="4" id="KW-1003">Cell membrane</keyword>
<keyword evidence="7 8" id="KW-0472">Membrane</keyword>
<dbReference type="PANTHER" id="PTHR42810:SF4">
    <property type="entry name" value="URIC ACID TRANSPORTER UACT"/>
    <property type="match status" value="1"/>
</dbReference>
<dbReference type="GO" id="GO:0042907">
    <property type="term" value="F:xanthine transmembrane transporter activity"/>
    <property type="evidence" value="ECO:0007669"/>
    <property type="project" value="TreeGrafter"/>
</dbReference>
<comment type="subcellular location">
    <subcellularLocation>
        <location evidence="1">Cell membrane</location>
        <topology evidence="1">Multi-pass membrane protein</topology>
    </subcellularLocation>
</comment>
<dbReference type="NCBIfam" id="NF037981">
    <property type="entry name" value="NCS2_1"/>
    <property type="match status" value="1"/>
</dbReference>
<evidence type="ECO:0000256" key="3">
    <source>
        <dbReference type="ARBA" id="ARBA00022448"/>
    </source>
</evidence>
<evidence type="ECO:0000313" key="9">
    <source>
        <dbReference type="EMBL" id="MTT30709.1"/>
    </source>
</evidence>
<feature type="transmembrane region" description="Helical" evidence="8">
    <location>
        <begin position="20"/>
        <end position="41"/>
    </location>
</feature>
<keyword evidence="10" id="KW-1185">Reference proteome</keyword>
<comment type="caution">
    <text evidence="9">The sequence shown here is derived from an EMBL/GenBank/DDBJ whole genome shotgun (WGS) entry which is preliminary data.</text>
</comment>
<evidence type="ECO:0000256" key="5">
    <source>
        <dbReference type="ARBA" id="ARBA00022692"/>
    </source>
</evidence>
<feature type="transmembrane region" description="Helical" evidence="8">
    <location>
        <begin position="72"/>
        <end position="92"/>
    </location>
</feature>
<reference evidence="9 10" key="1">
    <citation type="submission" date="2019-11" db="EMBL/GenBank/DDBJ databases">
        <title>Terrilactibacillus tamarindus sp. nov. BCM23-1 isolated from bark of Tamarindus indica.</title>
        <authorList>
            <person name="Kingkaew E."/>
            <person name="Tanasupawat S."/>
        </authorList>
    </citation>
    <scope>NUCLEOTIDE SEQUENCE [LARGE SCALE GENOMIC DNA]</scope>
    <source>
        <strain evidence="9 10">BCM23-1</strain>
    </source>
</reference>
<sequence length="451" mass="47696">MRFLKVQGKQTAGKTLSLGIQHVLAMYAGAVLIPLIVGAAMGMDQKHLAYLVSIDLAASGIATLLQVWKTRYFGIGLPVVLGCTFTAVSPMIAIGKHYGMAGICGAILVSGLIVLIIAPFFSRVVKIFPPVVMGTVVTVIGVTLIPVAINNMGGGQGSPEFGSVKNLILSFGVLAIIIILNRLFTGFMRSISILLGIIIGTVVAAFMGMVDLNSVTQAQWIQGLKPFGFGYPTFHVDAIITMTIVAIVSLIESTGVFFALSEICEEPIDKKALSRGYRSEGLAVVVGGLFNAFPYTTFSQNVGLVQMTKVKSRRVIYVCGFILIILGFIPKISALTILIPSAVIGGAMIAMFGMVVASGVRMLSRVDFTKNENLLIIACSIGLGLGVTVQPALFAKLPVSIQIITSNGIVAGSLTAVILNVVFNILGKKKSHEEIDRANDKVAASIEPNHK</sequence>
<accession>A0A6N8CLD9</accession>
<evidence type="ECO:0000313" key="10">
    <source>
        <dbReference type="Proteomes" id="UP000440978"/>
    </source>
</evidence>
<dbReference type="EMBL" id="WNHB01000002">
    <property type="protein sequence ID" value="MTT30709.1"/>
    <property type="molecule type" value="Genomic_DNA"/>
</dbReference>
<dbReference type="Proteomes" id="UP000440978">
    <property type="component" value="Unassembled WGS sequence"/>
</dbReference>
<feature type="transmembrane region" description="Helical" evidence="8">
    <location>
        <begin position="399"/>
        <end position="423"/>
    </location>
</feature>
<evidence type="ECO:0000256" key="7">
    <source>
        <dbReference type="ARBA" id="ARBA00023136"/>
    </source>
</evidence>
<feature type="transmembrane region" description="Helical" evidence="8">
    <location>
        <begin position="315"/>
        <end position="332"/>
    </location>
</feature>
<keyword evidence="3" id="KW-0813">Transport</keyword>
<dbReference type="Pfam" id="PF00860">
    <property type="entry name" value="Xan_ur_permease"/>
    <property type="match status" value="1"/>
</dbReference>
<keyword evidence="5 8" id="KW-0812">Transmembrane</keyword>
<evidence type="ECO:0000256" key="2">
    <source>
        <dbReference type="ARBA" id="ARBA00008821"/>
    </source>
</evidence>
<keyword evidence="6 8" id="KW-1133">Transmembrane helix</keyword>
<dbReference type="PROSITE" id="PS01116">
    <property type="entry name" value="XANTH_URACIL_PERMASE"/>
    <property type="match status" value="1"/>
</dbReference>
<evidence type="ECO:0000256" key="4">
    <source>
        <dbReference type="ARBA" id="ARBA00022475"/>
    </source>
</evidence>
<dbReference type="AlphaFoldDB" id="A0A6N8CLD9"/>
<evidence type="ECO:0000256" key="6">
    <source>
        <dbReference type="ARBA" id="ARBA00022989"/>
    </source>
</evidence>